<evidence type="ECO:0000259" key="2">
    <source>
        <dbReference type="Pfam" id="PF21247"/>
    </source>
</evidence>
<comment type="caution">
    <text evidence="3">The sequence shown here is derived from an EMBL/GenBank/DDBJ whole genome shotgun (WGS) entry which is preliminary data.</text>
</comment>
<protein>
    <recommendedName>
        <fullName evidence="2">Filamentation induced by cAMP protein Fic-like C-terminal domain-containing protein</fullName>
    </recommendedName>
</protein>
<proteinExistence type="predicted"/>
<dbReference type="Proteomes" id="UP000813068">
    <property type="component" value="Unassembled WGS sequence"/>
</dbReference>
<dbReference type="Pfam" id="PF21247">
    <property type="entry name" value="Fic-like_C"/>
    <property type="match status" value="1"/>
</dbReference>
<dbReference type="PANTHER" id="PTHR30595:SF6">
    <property type="entry name" value="SCHLAFEN ALBA-2 DOMAIN-CONTAINING PROTEIN"/>
    <property type="match status" value="1"/>
</dbReference>
<dbReference type="Pfam" id="PF13749">
    <property type="entry name" value="HATPase_c_4"/>
    <property type="match status" value="1"/>
</dbReference>
<keyword evidence="4" id="KW-1185">Reference proteome</keyword>
<feature type="region of interest" description="Disordered" evidence="1">
    <location>
        <begin position="384"/>
        <end position="404"/>
    </location>
</feature>
<accession>A0ABS6MUE2</accession>
<sequence length="404" mass="44067">MKDQPDIEWKDLQPESAGTAAGRFPHPDTGGSWDDQPIPQVQLADLDARALADFRQRAASSQRLPGSAEEGDAALVEQLQLFHLKRAAVLLFHAEPEKLVTGAYIRIGHFRRDNGLVEQHAIGGNLFAQLERSLALLEEYLQRDPNGGEPRTPAAYPLPLDALREALVNALVHKDYASGIPIQIRIHDDRISLWNPARLAQGWNVASLRARHLSRPGNPDIANAFYRAGLIEAWGLGIDKLITACRTHGIVEPLLRHEQDGLWLEFSFTRALPRHLAASPASRGVGRVTGEAKSEVTSEVAGHVAGEDTGEVTGHVASKETSHVTGYVAGEVRRLIQACDGVMSRKALQDALGLRSDANFRTLYLVPALEAGLLEMTIPDKPKSSRQQYRLSAAGAALRKRAPA</sequence>
<gene>
    <name evidence="3" type="ORF">KRX52_06365</name>
</gene>
<dbReference type="InterPro" id="IPR049514">
    <property type="entry name" value="Fic-like_C"/>
</dbReference>
<feature type="compositionally biased region" description="Basic and acidic residues" evidence="1">
    <location>
        <begin position="1"/>
        <end position="13"/>
    </location>
</feature>
<dbReference type="EMBL" id="JAHRGL010000015">
    <property type="protein sequence ID" value="MBV2132426.1"/>
    <property type="molecule type" value="Genomic_DNA"/>
</dbReference>
<feature type="domain" description="Filamentation induced by cAMP protein Fic-like C-terminal" evidence="2">
    <location>
        <begin position="331"/>
        <end position="392"/>
    </location>
</feature>
<dbReference type="PANTHER" id="PTHR30595">
    <property type="entry name" value="GLPR-RELATED TRANSCRIPTIONAL REPRESSOR"/>
    <property type="match status" value="1"/>
</dbReference>
<evidence type="ECO:0000313" key="4">
    <source>
        <dbReference type="Proteomes" id="UP000813068"/>
    </source>
</evidence>
<reference evidence="3 4" key="1">
    <citation type="submission" date="2021-06" db="EMBL/GenBank/DDBJ databases">
        <title>Differences between aerobic and microaerobic xylene degrading microbial communities.</title>
        <authorList>
            <person name="Banerjee S."/>
            <person name="Tancsics A."/>
        </authorList>
    </citation>
    <scope>NUCLEOTIDE SEQUENCE [LARGE SCALE GENOMIC DNA]</scope>
    <source>
        <strain evidence="3 4">MAP12</strain>
    </source>
</reference>
<evidence type="ECO:0000256" key="1">
    <source>
        <dbReference type="SAM" id="MobiDB-lite"/>
    </source>
</evidence>
<evidence type="ECO:0000313" key="3">
    <source>
        <dbReference type="EMBL" id="MBV2132426.1"/>
    </source>
</evidence>
<dbReference type="RefSeq" id="WP_217680594.1">
    <property type="nucleotide sequence ID" value="NZ_JAHRGL010000015.1"/>
</dbReference>
<organism evidence="3 4">
    <name type="scientific">Geopseudomonas aromaticivorans</name>
    <dbReference type="NCBI Taxonomy" id="2849492"/>
    <lineage>
        <taxon>Bacteria</taxon>
        <taxon>Pseudomonadati</taxon>
        <taxon>Pseudomonadota</taxon>
        <taxon>Gammaproteobacteria</taxon>
        <taxon>Pseudomonadales</taxon>
        <taxon>Pseudomonadaceae</taxon>
        <taxon>Geopseudomonas</taxon>
    </lineage>
</organism>
<name>A0ABS6MUE2_9GAMM</name>
<feature type="region of interest" description="Disordered" evidence="1">
    <location>
        <begin position="1"/>
        <end position="37"/>
    </location>
</feature>